<feature type="chain" id="PRO_5043326042" description="Non-specific lipid-transfer protein" evidence="5">
    <location>
        <begin position="33"/>
        <end position="127"/>
    </location>
</feature>
<dbReference type="Gene3D" id="1.10.110.10">
    <property type="entry name" value="Plant lipid-transfer and hydrophobic proteins"/>
    <property type="match status" value="1"/>
</dbReference>
<reference evidence="7" key="1">
    <citation type="submission" date="2023-03" db="EMBL/GenBank/DDBJ databases">
        <authorList>
            <person name="Julca I."/>
        </authorList>
    </citation>
    <scope>NUCLEOTIDE SEQUENCE</scope>
</reference>
<keyword evidence="3 4" id="KW-0446">Lipid-binding</keyword>
<dbReference type="InterPro" id="IPR036312">
    <property type="entry name" value="Bifun_inhib/LTP/seed_sf"/>
</dbReference>
<keyword evidence="5" id="KW-0732">Signal</keyword>
<organism evidence="7 8">
    <name type="scientific">Oldenlandia corymbosa var. corymbosa</name>
    <dbReference type="NCBI Taxonomy" id="529605"/>
    <lineage>
        <taxon>Eukaryota</taxon>
        <taxon>Viridiplantae</taxon>
        <taxon>Streptophyta</taxon>
        <taxon>Embryophyta</taxon>
        <taxon>Tracheophyta</taxon>
        <taxon>Spermatophyta</taxon>
        <taxon>Magnoliopsida</taxon>
        <taxon>eudicotyledons</taxon>
        <taxon>Gunneridae</taxon>
        <taxon>Pentapetalae</taxon>
        <taxon>asterids</taxon>
        <taxon>lamiids</taxon>
        <taxon>Gentianales</taxon>
        <taxon>Rubiaceae</taxon>
        <taxon>Rubioideae</taxon>
        <taxon>Spermacoceae</taxon>
        <taxon>Hedyotis-Oldenlandia complex</taxon>
        <taxon>Oldenlandia</taxon>
    </lineage>
</organism>
<dbReference type="EMBL" id="OX459124">
    <property type="protein sequence ID" value="CAI9112885.1"/>
    <property type="molecule type" value="Genomic_DNA"/>
</dbReference>
<evidence type="ECO:0000256" key="3">
    <source>
        <dbReference type="ARBA" id="ARBA00023121"/>
    </source>
</evidence>
<dbReference type="PANTHER" id="PTHR33076">
    <property type="entry name" value="NON-SPECIFIC LIPID-TRANSFER PROTEIN 2-RELATED"/>
    <property type="match status" value="1"/>
</dbReference>
<dbReference type="GO" id="GO:0008289">
    <property type="term" value="F:lipid binding"/>
    <property type="evidence" value="ECO:0007669"/>
    <property type="project" value="UniProtKB-KW"/>
</dbReference>
<dbReference type="InterPro" id="IPR016140">
    <property type="entry name" value="Bifunc_inhib/LTP/seed_store"/>
</dbReference>
<evidence type="ECO:0000256" key="2">
    <source>
        <dbReference type="ARBA" id="ARBA00022448"/>
    </source>
</evidence>
<keyword evidence="8" id="KW-1185">Reference proteome</keyword>
<accession>A0AAV1E1E6</accession>
<dbReference type="Pfam" id="PF00234">
    <property type="entry name" value="Tryp_alpha_amyl"/>
    <property type="match status" value="1"/>
</dbReference>
<evidence type="ECO:0000256" key="5">
    <source>
        <dbReference type="SAM" id="SignalP"/>
    </source>
</evidence>
<protein>
    <recommendedName>
        <fullName evidence="4">Non-specific lipid-transfer protein</fullName>
    </recommendedName>
</protein>
<keyword evidence="2 4" id="KW-0813">Transport</keyword>
<name>A0AAV1E1E6_OLDCO</name>
<dbReference type="GO" id="GO:0006869">
    <property type="term" value="P:lipid transport"/>
    <property type="evidence" value="ECO:0007669"/>
    <property type="project" value="InterPro"/>
</dbReference>
<dbReference type="Proteomes" id="UP001161247">
    <property type="component" value="Chromosome 7"/>
</dbReference>
<comment type="similarity">
    <text evidence="1 4">Belongs to the plant LTP family.</text>
</comment>
<comment type="function">
    <text evidence="4">Plant non-specific lipid-transfer proteins transfer phospholipids as well as galactolipids across membranes. May play a role in wax or cutin deposition in the cell walls of expanding epidermal cells and certain secretory tissues.</text>
</comment>
<sequence length="127" mass="13497">MASSSSLNFKLIFYVGLVLGLLLVQQAPWAEAVIGCNTVYSSLSPCLGYISGGPLSPGCCPGIKGLYQQAYTKPDRQAICGCLKSLAASYSSRIGKAKEILNLCKGELRFEENKEGEGGEGLQLLLM</sequence>
<dbReference type="CDD" id="cd01960">
    <property type="entry name" value="nsLTP1"/>
    <property type="match status" value="1"/>
</dbReference>
<evidence type="ECO:0000256" key="4">
    <source>
        <dbReference type="RuleBase" id="RU000628"/>
    </source>
</evidence>
<dbReference type="SUPFAM" id="SSF47699">
    <property type="entry name" value="Bifunctional inhibitor/lipid-transfer protein/seed storage 2S albumin"/>
    <property type="match status" value="1"/>
</dbReference>
<gene>
    <name evidence="7" type="ORF">OLC1_LOCUS19995</name>
</gene>
<dbReference type="PRINTS" id="PR00382">
    <property type="entry name" value="LIPIDTRNSFER"/>
</dbReference>
<proteinExistence type="inferred from homology"/>
<evidence type="ECO:0000313" key="7">
    <source>
        <dbReference type="EMBL" id="CAI9112885.1"/>
    </source>
</evidence>
<feature type="signal peptide" evidence="5">
    <location>
        <begin position="1"/>
        <end position="32"/>
    </location>
</feature>
<evidence type="ECO:0000256" key="1">
    <source>
        <dbReference type="ARBA" id="ARBA00009748"/>
    </source>
</evidence>
<dbReference type="AlphaFoldDB" id="A0AAV1E1E6"/>
<feature type="domain" description="Bifunctional inhibitor/plant lipid transfer protein/seed storage helical" evidence="6">
    <location>
        <begin position="36"/>
        <end position="110"/>
    </location>
</feature>
<dbReference type="SMART" id="SM00499">
    <property type="entry name" value="AAI"/>
    <property type="match status" value="1"/>
</dbReference>
<evidence type="ECO:0000313" key="8">
    <source>
        <dbReference type="Proteomes" id="UP001161247"/>
    </source>
</evidence>
<evidence type="ECO:0000259" key="6">
    <source>
        <dbReference type="SMART" id="SM00499"/>
    </source>
</evidence>
<dbReference type="InterPro" id="IPR000528">
    <property type="entry name" value="Plant_nsLTP"/>
</dbReference>